<gene>
    <name evidence="8" type="ORF">AADG42_03595</name>
</gene>
<keyword evidence="4 6" id="KW-1133">Transmembrane helix</keyword>
<feature type="transmembrane region" description="Helical" evidence="6">
    <location>
        <begin position="362"/>
        <end position="382"/>
    </location>
</feature>
<proteinExistence type="predicted"/>
<dbReference type="PROSITE" id="PS50850">
    <property type="entry name" value="MFS"/>
    <property type="match status" value="1"/>
</dbReference>
<organism evidence="8 9">
    <name type="scientific">Ammonicoccus fulvus</name>
    <dbReference type="NCBI Taxonomy" id="3138240"/>
    <lineage>
        <taxon>Bacteria</taxon>
        <taxon>Bacillati</taxon>
        <taxon>Actinomycetota</taxon>
        <taxon>Actinomycetes</taxon>
        <taxon>Propionibacteriales</taxon>
        <taxon>Propionibacteriaceae</taxon>
        <taxon>Ammonicoccus</taxon>
    </lineage>
</organism>
<feature type="transmembrane region" description="Helical" evidence="6">
    <location>
        <begin position="262"/>
        <end position="284"/>
    </location>
</feature>
<evidence type="ECO:0000256" key="6">
    <source>
        <dbReference type="SAM" id="Phobius"/>
    </source>
</evidence>
<dbReference type="Proteomes" id="UP001442841">
    <property type="component" value="Chromosome"/>
</dbReference>
<protein>
    <submittedName>
        <fullName evidence="8">MFS transporter</fullName>
    </submittedName>
</protein>
<evidence type="ECO:0000256" key="2">
    <source>
        <dbReference type="ARBA" id="ARBA00022475"/>
    </source>
</evidence>
<feature type="transmembrane region" description="Helical" evidence="6">
    <location>
        <begin position="164"/>
        <end position="180"/>
    </location>
</feature>
<reference evidence="8 9" key="1">
    <citation type="submission" date="2024-04" db="EMBL/GenBank/DDBJ databases">
        <title>Isolation of an actinomycete strain from pig manure.</title>
        <authorList>
            <person name="Gong T."/>
            <person name="Yu Z."/>
            <person name="An M."/>
            <person name="Wei C."/>
            <person name="Yang W."/>
            <person name="Liu L."/>
        </authorList>
    </citation>
    <scope>NUCLEOTIDE SEQUENCE [LARGE SCALE GENOMIC DNA]</scope>
    <source>
        <strain evidence="8 9">ZF39</strain>
    </source>
</reference>
<feature type="transmembrane region" description="Helical" evidence="6">
    <location>
        <begin position="290"/>
        <end position="311"/>
    </location>
</feature>
<dbReference type="InterPro" id="IPR050189">
    <property type="entry name" value="MFS_Efflux_Transporters"/>
</dbReference>
<evidence type="ECO:0000256" key="4">
    <source>
        <dbReference type="ARBA" id="ARBA00022989"/>
    </source>
</evidence>
<dbReference type="RefSeq" id="WP_425307859.1">
    <property type="nucleotide sequence ID" value="NZ_CP154795.1"/>
</dbReference>
<dbReference type="EMBL" id="CP154795">
    <property type="protein sequence ID" value="XAN06429.1"/>
    <property type="molecule type" value="Genomic_DNA"/>
</dbReference>
<keyword evidence="9" id="KW-1185">Reference proteome</keyword>
<dbReference type="InterPro" id="IPR011701">
    <property type="entry name" value="MFS"/>
</dbReference>
<dbReference type="InterPro" id="IPR005829">
    <property type="entry name" value="Sugar_transporter_CS"/>
</dbReference>
<feature type="transmembrane region" description="Helical" evidence="6">
    <location>
        <begin position="12"/>
        <end position="32"/>
    </location>
</feature>
<sequence length="390" mass="39915">MAESRRGTPTWPLYIGGFLGPFGGQLVGTMLPEVAQDLNVTIEVASIGLTAYLIPFAALMLVSGTIAERLGRRTSVRAAYALYVVASLVCAFAPSFELFVVGRIVQGIANAFTTPVLVGALADAVRPERLGRSLGMYGSLQAFGQAMAPLAGGLAAAINWRGGFVVVAVVAAVLFFLPPRDAADQSGVARGTFRSLANRRLALACLVAGLAYLTTTGVILLVALYGRVEFGLSPEMAGLAVAAFGTAGLLTGRRTGGLIDRLGLFAVGIVSHVLLGLACLVIGLTAGLPVAVGVTIMVLAVALGGMSGTATRSVAQNLAVTSAPTNRSGASSVMLACQFGGSALAPLVWVPLFYGWSTFGSLMLTGVPAALSGLVLATVWFVRRTARPAS</sequence>
<comment type="subcellular location">
    <subcellularLocation>
        <location evidence="1">Cell membrane</location>
        <topology evidence="1">Multi-pass membrane protein</topology>
    </subcellularLocation>
</comment>
<dbReference type="PRINTS" id="PR01036">
    <property type="entry name" value="TCRTETB"/>
</dbReference>
<feature type="transmembrane region" description="Helical" evidence="6">
    <location>
        <begin position="332"/>
        <end position="356"/>
    </location>
</feature>
<name>A0ABZ3FMU6_9ACTN</name>
<dbReference type="PROSITE" id="PS00216">
    <property type="entry name" value="SUGAR_TRANSPORT_1"/>
    <property type="match status" value="1"/>
</dbReference>
<evidence type="ECO:0000259" key="7">
    <source>
        <dbReference type="PROSITE" id="PS50850"/>
    </source>
</evidence>
<feature type="transmembrane region" description="Helical" evidence="6">
    <location>
        <begin position="201"/>
        <end position="225"/>
    </location>
</feature>
<dbReference type="PANTHER" id="PTHR43124">
    <property type="entry name" value="PURINE EFFLUX PUMP PBUE"/>
    <property type="match status" value="1"/>
</dbReference>
<accession>A0ABZ3FMU6</accession>
<keyword evidence="5 6" id="KW-0472">Membrane</keyword>
<feature type="domain" description="Major facilitator superfamily (MFS) profile" evidence="7">
    <location>
        <begin position="9"/>
        <end position="387"/>
    </location>
</feature>
<keyword evidence="3 6" id="KW-0812">Transmembrane</keyword>
<dbReference type="InterPro" id="IPR036259">
    <property type="entry name" value="MFS_trans_sf"/>
</dbReference>
<evidence type="ECO:0000256" key="1">
    <source>
        <dbReference type="ARBA" id="ARBA00004651"/>
    </source>
</evidence>
<feature type="transmembrane region" description="Helical" evidence="6">
    <location>
        <begin position="79"/>
        <end position="101"/>
    </location>
</feature>
<keyword evidence="2" id="KW-1003">Cell membrane</keyword>
<dbReference type="Gene3D" id="1.20.1720.10">
    <property type="entry name" value="Multidrug resistance protein D"/>
    <property type="match status" value="1"/>
</dbReference>
<evidence type="ECO:0000313" key="8">
    <source>
        <dbReference type="EMBL" id="XAN06429.1"/>
    </source>
</evidence>
<dbReference type="Pfam" id="PF07690">
    <property type="entry name" value="MFS_1"/>
    <property type="match status" value="1"/>
</dbReference>
<dbReference type="PANTHER" id="PTHR43124:SF3">
    <property type="entry name" value="CHLORAMPHENICOL EFFLUX PUMP RV0191"/>
    <property type="match status" value="1"/>
</dbReference>
<evidence type="ECO:0000313" key="9">
    <source>
        <dbReference type="Proteomes" id="UP001442841"/>
    </source>
</evidence>
<evidence type="ECO:0000256" key="3">
    <source>
        <dbReference type="ARBA" id="ARBA00022692"/>
    </source>
</evidence>
<feature type="transmembrane region" description="Helical" evidence="6">
    <location>
        <begin position="231"/>
        <end position="250"/>
    </location>
</feature>
<feature type="transmembrane region" description="Helical" evidence="6">
    <location>
        <begin position="44"/>
        <end position="67"/>
    </location>
</feature>
<dbReference type="SUPFAM" id="SSF103473">
    <property type="entry name" value="MFS general substrate transporter"/>
    <property type="match status" value="1"/>
</dbReference>
<evidence type="ECO:0000256" key="5">
    <source>
        <dbReference type="ARBA" id="ARBA00023136"/>
    </source>
</evidence>
<dbReference type="InterPro" id="IPR020846">
    <property type="entry name" value="MFS_dom"/>
</dbReference>